<keyword evidence="3" id="KW-1185">Reference proteome</keyword>
<feature type="domain" description="NADP-dependent oxidoreductase" evidence="1">
    <location>
        <begin position="1"/>
        <end position="137"/>
    </location>
</feature>
<evidence type="ECO:0000313" key="2">
    <source>
        <dbReference type="EMBL" id="GAA0917741.1"/>
    </source>
</evidence>
<protein>
    <recommendedName>
        <fullName evidence="1">NADP-dependent oxidoreductase domain-containing protein</fullName>
    </recommendedName>
</protein>
<evidence type="ECO:0000313" key="3">
    <source>
        <dbReference type="Proteomes" id="UP001501578"/>
    </source>
</evidence>
<dbReference type="Proteomes" id="UP001501578">
    <property type="component" value="Unassembled WGS sequence"/>
</dbReference>
<reference evidence="3" key="1">
    <citation type="journal article" date="2019" name="Int. J. Syst. Evol. Microbiol.">
        <title>The Global Catalogue of Microorganisms (GCM) 10K type strain sequencing project: providing services to taxonomists for standard genome sequencing and annotation.</title>
        <authorList>
            <consortium name="The Broad Institute Genomics Platform"/>
            <consortium name="The Broad Institute Genome Sequencing Center for Infectious Disease"/>
            <person name="Wu L."/>
            <person name="Ma J."/>
        </authorList>
    </citation>
    <scope>NUCLEOTIDE SEQUENCE [LARGE SCALE GENOMIC DNA]</scope>
    <source>
        <strain evidence="3">JCM 11136</strain>
    </source>
</reference>
<organism evidence="2 3">
    <name type="scientific">Nonomuraea longicatena</name>
    <dbReference type="NCBI Taxonomy" id="83682"/>
    <lineage>
        <taxon>Bacteria</taxon>
        <taxon>Bacillati</taxon>
        <taxon>Actinomycetota</taxon>
        <taxon>Actinomycetes</taxon>
        <taxon>Streptosporangiales</taxon>
        <taxon>Streptosporangiaceae</taxon>
        <taxon>Nonomuraea</taxon>
    </lineage>
</organism>
<accession>A0ABP3ZBV5</accession>
<dbReference type="InterPro" id="IPR023210">
    <property type="entry name" value="NADP_OxRdtase_dom"/>
</dbReference>
<proteinExistence type="predicted"/>
<dbReference type="Pfam" id="PF00248">
    <property type="entry name" value="Aldo_ket_red"/>
    <property type="match status" value="1"/>
</dbReference>
<dbReference type="SUPFAM" id="SSF51430">
    <property type="entry name" value="NAD(P)-linked oxidoreductase"/>
    <property type="match status" value="1"/>
</dbReference>
<comment type="caution">
    <text evidence="2">The sequence shown here is derived from an EMBL/GenBank/DDBJ whole genome shotgun (WGS) entry which is preliminary data.</text>
</comment>
<name>A0ABP3ZBV5_9ACTN</name>
<sequence length="291" mass="30240">MAAEASARLVDTDPVHNEGRAHRALAPVLAAHSGLRVATKIGHMTPEQALRARRAGVLSAVDAARCHSIEPAYVDYQLSVNGCELRRDCLDLVYLHNPERAADDNGPLAEHLALAFEVLECAARRGQIGGYGVATWDGFSSDGLCAGAFSVTEVVWAAEWAAEGGTSHLVAIQMPLNLARLAAVDGRGPVAEAAAAGLQVWASAPHGDELVSPGLVEMIRPGLSPAGAALLVTCSTPGLTGVLVSTGDPAHWAEAEAVAAMPPLSLAQLREICDVLTPGPDARRRRAVGVQ</sequence>
<evidence type="ECO:0000259" key="1">
    <source>
        <dbReference type="Pfam" id="PF00248"/>
    </source>
</evidence>
<gene>
    <name evidence="2" type="ORF">GCM10009560_14080</name>
</gene>
<dbReference type="Gene3D" id="3.20.20.100">
    <property type="entry name" value="NADP-dependent oxidoreductase domain"/>
    <property type="match status" value="1"/>
</dbReference>
<dbReference type="EMBL" id="BAAAHQ010000004">
    <property type="protein sequence ID" value="GAA0917741.1"/>
    <property type="molecule type" value="Genomic_DNA"/>
</dbReference>
<dbReference type="InterPro" id="IPR036812">
    <property type="entry name" value="NAD(P)_OxRdtase_dom_sf"/>
</dbReference>